<keyword evidence="1" id="KW-0472">Membrane</keyword>
<evidence type="ECO:0000313" key="3">
    <source>
        <dbReference type="Proteomes" id="UP000181790"/>
    </source>
</evidence>
<organism evidence="2 3">
    <name type="scientific">Arsenicibacter rosenii</name>
    <dbReference type="NCBI Taxonomy" id="1750698"/>
    <lineage>
        <taxon>Bacteria</taxon>
        <taxon>Pseudomonadati</taxon>
        <taxon>Bacteroidota</taxon>
        <taxon>Cytophagia</taxon>
        <taxon>Cytophagales</taxon>
        <taxon>Spirosomataceae</taxon>
        <taxon>Arsenicibacter</taxon>
    </lineage>
</organism>
<protein>
    <submittedName>
        <fullName evidence="2">Uncharacterized protein</fullName>
    </submittedName>
</protein>
<name>A0A1S2VFW1_9BACT</name>
<keyword evidence="3" id="KW-1185">Reference proteome</keyword>
<dbReference type="RefSeq" id="WP_071505022.1">
    <property type="nucleotide sequence ID" value="NZ_MORL01000013.1"/>
</dbReference>
<reference evidence="2 3" key="1">
    <citation type="submission" date="2016-10" db="EMBL/GenBank/DDBJ databases">
        <title>Arsenicibacter rosenii gen. nov., sp. nov., an efficient arsenic-methylating bacterium isolated from an arsenic-contaminated paddy soil.</title>
        <authorList>
            <person name="Huang K."/>
        </authorList>
    </citation>
    <scope>NUCLEOTIDE SEQUENCE [LARGE SCALE GENOMIC DNA]</scope>
    <source>
        <strain evidence="2 3">SM-1</strain>
    </source>
</reference>
<proteinExistence type="predicted"/>
<keyword evidence="1" id="KW-0812">Transmembrane</keyword>
<dbReference type="Proteomes" id="UP000181790">
    <property type="component" value="Unassembled WGS sequence"/>
</dbReference>
<dbReference type="OrthoDB" id="677360at2"/>
<dbReference type="EMBL" id="MORL01000013">
    <property type="protein sequence ID" value="OIN57310.1"/>
    <property type="molecule type" value="Genomic_DNA"/>
</dbReference>
<sequence>MLLVYTFLTFAGIGLIIILFRRNSKLRRLDQLRKDYRIALNGNDLEEAIAIGRAYCYLQKGYTGPDDERKIRDDWEAIQKNKPSASRTYSAEIYTSLTGERL</sequence>
<feature type="transmembrane region" description="Helical" evidence="1">
    <location>
        <begin position="6"/>
        <end position="24"/>
    </location>
</feature>
<gene>
    <name evidence="2" type="ORF">BLX24_20235</name>
</gene>
<evidence type="ECO:0000313" key="2">
    <source>
        <dbReference type="EMBL" id="OIN57310.1"/>
    </source>
</evidence>
<dbReference type="AlphaFoldDB" id="A0A1S2VFW1"/>
<keyword evidence="1" id="KW-1133">Transmembrane helix</keyword>
<comment type="caution">
    <text evidence="2">The sequence shown here is derived from an EMBL/GenBank/DDBJ whole genome shotgun (WGS) entry which is preliminary data.</text>
</comment>
<evidence type="ECO:0000256" key="1">
    <source>
        <dbReference type="SAM" id="Phobius"/>
    </source>
</evidence>
<accession>A0A1S2VFW1</accession>